<evidence type="ECO:0000313" key="2">
    <source>
        <dbReference type="EMBL" id="KFD70728.1"/>
    </source>
</evidence>
<gene>
    <name evidence="1" type="ORF">M513_06043</name>
    <name evidence="2" type="ORF">M514_06043</name>
</gene>
<dbReference type="Proteomes" id="UP000030764">
    <property type="component" value="Unassembled WGS sequence"/>
</dbReference>
<name>A0A085NMN2_9BILA</name>
<dbReference type="EMBL" id="KL363220">
    <property type="protein sequence ID" value="KFD53129.1"/>
    <property type="molecule type" value="Genomic_DNA"/>
</dbReference>
<proteinExistence type="predicted"/>
<sequence>LQFAQRIIYGPLANGRPRVLVQPLAYKLFWPNEHVQERRRQLFLPSFRFPSLAVFESTTSAMDESIVRCDGPSSSCTTIAISTYRLKWLYNQLTIGQFGRTTVLPSHPTESLYGGRSSRFRILSTRRRRTLFALIGLVALTSRRSERWRTFP</sequence>
<organism evidence="2">
    <name type="scientific">Trichuris suis</name>
    <name type="common">pig whipworm</name>
    <dbReference type="NCBI Taxonomy" id="68888"/>
    <lineage>
        <taxon>Eukaryota</taxon>
        <taxon>Metazoa</taxon>
        <taxon>Ecdysozoa</taxon>
        <taxon>Nematoda</taxon>
        <taxon>Enoplea</taxon>
        <taxon>Dorylaimia</taxon>
        <taxon>Trichinellida</taxon>
        <taxon>Trichuridae</taxon>
        <taxon>Trichuris</taxon>
    </lineage>
</organism>
<feature type="non-terminal residue" evidence="2">
    <location>
        <position position="1"/>
    </location>
</feature>
<dbReference type="AlphaFoldDB" id="A0A085NMN2"/>
<evidence type="ECO:0000313" key="1">
    <source>
        <dbReference type="EMBL" id="KFD53129.1"/>
    </source>
</evidence>
<evidence type="ECO:0000313" key="3">
    <source>
        <dbReference type="Proteomes" id="UP000030764"/>
    </source>
</evidence>
<reference evidence="2 3" key="1">
    <citation type="journal article" date="2014" name="Nat. Genet.">
        <title>Genome and transcriptome of the porcine whipworm Trichuris suis.</title>
        <authorList>
            <person name="Jex A.R."/>
            <person name="Nejsum P."/>
            <person name="Schwarz E.M."/>
            <person name="Hu L."/>
            <person name="Young N.D."/>
            <person name="Hall R.S."/>
            <person name="Korhonen P.K."/>
            <person name="Liao S."/>
            <person name="Thamsborg S."/>
            <person name="Xia J."/>
            <person name="Xu P."/>
            <person name="Wang S."/>
            <person name="Scheerlinck J.P."/>
            <person name="Hofmann A."/>
            <person name="Sternberg P.W."/>
            <person name="Wang J."/>
            <person name="Gasser R.B."/>
        </authorList>
    </citation>
    <scope>NUCLEOTIDE SEQUENCE [LARGE SCALE GENOMIC DNA]</scope>
    <source>
        <strain evidence="2">DCEP-RM93F</strain>
        <strain evidence="1">DCEP-RM93M</strain>
    </source>
</reference>
<accession>A0A085NMN2</accession>
<protein>
    <submittedName>
        <fullName evidence="2">Uncharacterized protein</fullName>
    </submittedName>
</protein>
<dbReference type="EMBL" id="KL367486">
    <property type="protein sequence ID" value="KFD70728.1"/>
    <property type="molecule type" value="Genomic_DNA"/>
</dbReference>
<dbReference type="Proteomes" id="UP000030758">
    <property type="component" value="Unassembled WGS sequence"/>
</dbReference>
<keyword evidence="3" id="KW-1185">Reference proteome</keyword>